<proteinExistence type="predicted"/>
<evidence type="ECO:0000313" key="1">
    <source>
        <dbReference type="EMBL" id="CAB5028765.1"/>
    </source>
</evidence>
<name>A0A6J7RIY3_9ZZZZ</name>
<dbReference type="EMBL" id="CAFBPN010000102">
    <property type="protein sequence ID" value="CAB5028765.1"/>
    <property type="molecule type" value="Genomic_DNA"/>
</dbReference>
<accession>A0A6J7RIY3</accession>
<sequence length="126" mass="14777">MTKLPAEQQWQRKAAPDGPRCRWCRRVLHEQSGPGRPRSYCSQPCRQWDWVARQRAREVQLSDEQLVMAREELNDVHDALYVLSCAVQDVQRDLADIQQPNAKELRDMLQWILECAEPIGSLRLRP</sequence>
<organism evidence="1">
    <name type="scientific">freshwater metagenome</name>
    <dbReference type="NCBI Taxonomy" id="449393"/>
    <lineage>
        <taxon>unclassified sequences</taxon>
        <taxon>metagenomes</taxon>
        <taxon>ecological metagenomes</taxon>
    </lineage>
</organism>
<dbReference type="AlphaFoldDB" id="A0A6J7RIY3"/>
<reference evidence="1" key="1">
    <citation type="submission" date="2020-05" db="EMBL/GenBank/DDBJ databases">
        <authorList>
            <person name="Chiriac C."/>
            <person name="Salcher M."/>
            <person name="Ghai R."/>
            <person name="Kavagutti S V."/>
        </authorList>
    </citation>
    <scope>NUCLEOTIDE SEQUENCE</scope>
</reference>
<gene>
    <name evidence="1" type="ORF">UFOPK4098_01348</name>
</gene>
<protein>
    <submittedName>
        <fullName evidence="1">Unannotated protein</fullName>
    </submittedName>
</protein>